<organism evidence="1 2">
    <name type="scientific">Thelohanellus kitauei</name>
    <name type="common">Myxosporean</name>
    <dbReference type="NCBI Taxonomy" id="669202"/>
    <lineage>
        <taxon>Eukaryota</taxon>
        <taxon>Metazoa</taxon>
        <taxon>Cnidaria</taxon>
        <taxon>Myxozoa</taxon>
        <taxon>Myxosporea</taxon>
        <taxon>Bivalvulida</taxon>
        <taxon>Platysporina</taxon>
        <taxon>Myxobolidae</taxon>
        <taxon>Thelohanellus</taxon>
    </lineage>
</organism>
<protein>
    <submittedName>
        <fullName evidence="1">Uncharacterized protein</fullName>
    </submittedName>
</protein>
<sequence length="149" mass="16994">MTRECDGPVTQMMRMGQNVEIFRSKRTPKQLKKTGSIGIGGSSHDKRSTRVLQGKYKDHHSKSFSSPSLADLNCYNIVMEILVITWDAKKLQYYQSKISTQSERLTLKGYEIAVNPPRVPIQNKEIVGSINSVEDCQERDEPFKKSKRS</sequence>
<gene>
    <name evidence="1" type="ORF">RF11_13413</name>
</gene>
<comment type="caution">
    <text evidence="1">The sequence shown here is derived from an EMBL/GenBank/DDBJ whole genome shotgun (WGS) entry which is preliminary data.</text>
</comment>
<dbReference type="AlphaFoldDB" id="A0A0C2JUC5"/>
<evidence type="ECO:0000313" key="1">
    <source>
        <dbReference type="EMBL" id="KII72973.1"/>
    </source>
</evidence>
<dbReference type="Proteomes" id="UP000031668">
    <property type="component" value="Unassembled WGS sequence"/>
</dbReference>
<accession>A0A0C2JUC5</accession>
<reference evidence="1 2" key="1">
    <citation type="journal article" date="2014" name="Genome Biol. Evol.">
        <title>The genome of the myxosporean Thelohanellus kitauei shows adaptations to nutrient acquisition within its fish host.</title>
        <authorList>
            <person name="Yang Y."/>
            <person name="Xiong J."/>
            <person name="Zhou Z."/>
            <person name="Huo F."/>
            <person name="Miao W."/>
            <person name="Ran C."/>
            <person name="Liu Y."/>
            <person name="Zhang J."/>
            <person name="Feng J."/>
            <person name="Wang M."/>
            <person name="Wang M."/>
            <person name="Wang L."/>
            <person name="Yao B."/>
        </authorList>
    </citation>
    <scope>NUCLEOTIDE SEQUENCE [LARGE SCALE GENOMIC DNA]</scope>
    <source>
        <strain evidence="1">Wuqing</strain>
    </source>
</reference>
<keyword evidence="2" id="KW-1185">Reference proteome</keyword>
<dbReference type="EMBL" id="JWZT01001054">
    <property type="protein sequence ID" value="KII72973.1"/>
    <property type="molecule type" value="Genomic_DNA"/>
</dbReference>
<evidence type="ECO:0000313" key="2">
    <source>
        <dbReference type="Proteomes" id="UP000031668"/>
    </source>
</evidence>
<name>A0A0C2JUC5_THEKT</name>
<proteinExistence type="predicted"/>